<organism evidence="9 10">
    <name type="scientific">Pyrobaculum islandicum (strain DSM 4184 / JCM 9189 / GEO3)</name>
    <dbReference type="NCBI Taxonomy" id="384616"/>
    <lineage>
        <taxon>Archaea</taxon>
        <taxon>Thermoproteota</taxon>
        <taxon>Thermoprotei</taxon>
        <taxon>Thermoproteales</taxon>
        <taxon>Thermoproteaceae</taxon>
        <taxon>Pyrobaculum</taxon>
    </lineage>
</organism>
<evidence type="ECO:0000313" key="9">
    <source>
        <dbReference type="EMBL" id="ABL88978.1"/>
    </source>
</evidence>
<keyword evidence="8" id="KW-0718">Serine biosynthesis</keyword>
<dbReference type="KEGG" id="pis:Pisl_1830"/>
<dbReference type="Gene3D" id="3.40.50.1000">
    <property type="entry name" value="HAD superfamily/HAD-like"/>
    <property type="match status" value="1"/>
</dbReference>
<evidence type="ECO:0000313" key="10">
    <source>
        <dbReference type="Proteomes" id="UP000002595"/>
    </source>
</evidence>
<evidence type="ECO:0000256" key="8">
    <source>
        <dbReference type="ARBA" id="ARBA00023299"/>
    </source>
</evidence>
<evidence type="ECO:0000256" key="1">
    <source>
        <dbReference type="ARBA" id="ARBA00001946"/>
    </source>
</evidence>
<gene>
    <name evidence="9" type="ordered locus">Pisl_1830</name>
</gene>
<dbReference type="GO" id="GO:0005737">
    <property type="term" value="C:cytoplasm"/>
    <property type="evidence" value="ECO:0007669"/>
    <property type="project" value="TreeGrafter"/>
</dbReference>
<comment type="cofactor">
    <cofactor evidence="1">
        <name>Mg(2+)</name>
        <dbReference type="ChEBI" id="CHEBI:18420"/>
    </cofactor>
</comment>
<dbReference type="Pfam" id="PF00702">
    <property type="entry name" value="Hydrolase"/>
    <property type="match status" value="1"/>
</dbReference>
<dbReference type="GO" id="GO:0006564">
    <property type="term" value="P:L-serine biosynthetic process"/>
    <property type="evidence" value="ECO:0007669"/>
    <property type="project" value="UniProtKB-KW"/>
</dbReference>
<dbReference type="GO" id="GO:0000287">
    <property type="term" value="F:magnesium ion binding"/>
    <property type="evidence" value="ECO:0007669"/>
    <property type="project" value="TreeGrafter"/>
</dbReference>
<dbReference type="EC" id="3.1.3.3" evidence="3"/>
<keyword evidence="6 9" id="KW-0378">Hydrolase</keyword>
<sequence length="208" mass="23373">MTYRAVIFDVDGVITPFRSAWQRLHAILGTDAELNRALYKLGVIDYYEWALYDTLLWHGAPKRLIEARFQTRRGLDALCQVLKEAGVYSIALSAGLGYTRQLSRCFHFYVVNELIYRDGAVNTVAVSVSDRNKDVIAERILEILDVEWSEVIAVGDGEADLSILKKAGYPIAFNPTSEEVARAAKAVIRADSLHPLAKYLKALLRQKL</sequence>
<dbReference type="PANTHER" id="PTHR43344">
    <property type="entry name" value="PHOSPHOSERINE PHOSPHATASE"/>
    <property type="match status" value="1"/>
</dbReference>
<dbReference type="AlphaFoldDB" id="A1RVJ6"/>
<dbReference type="InterPro" id="IPR036412">
    <property type="entry name" value="HAD-like_sf"/>
</dbReference>
<keyword evidence="5" id="KW-0479">Metal-binding</keyword>
<dbReference type="Proteomes" id="UP000002595">
    <property type="component" value="Chromosome"/>
</dbReference>
<dbReference type="STRING" id="384616.Pisl_1830"/>
<dbReference type="SUPFAM" id="SSF56784">
    <property type="entry name" value="HAD-like"/>
    <property type="match status" value="1"/>
</dbReference>
<dbReference type="HOGENOM" id="CLU_036368_4_5_2"/>
<dbReference type="PANTHER" id="PTHR43344:SF2">
    <property type="entry name" value="PHOSPHOSERINE PHOSPHATASE"/>
    <property type="match status" value="1"/>
</dbReference>
<reference evidence="9" key="1">
    <citation type="submission" date="2006-12" db="EMBL/GenBank/DDBJ databases">
        <title>Complete sequence of Pyrobaculum islandicum DSM 4184.</title>
        <authorList>
            <person name="Copeland A."/>
            <person name="Lucas S."/>
            <person name="Lapidus A."/>
            <person name="Barry K."/>
            <person name="Detter J.C."/>
            <person name="Glavina del Rio T."/>
            <person name="Dalin E."/>
            <person name="Tice H."/>
            <person name="Pitluck S."/>
            <person name="Meincke L."/>
            <person name="Brettin T."/>
            <person name="Bruce D."/>
            <person name="Han C."/>
            <person name="Tapia R."/>
            <person name="Gilna P."/>
            <person name="Schmutz J."/>
            <person name="Larimer F."/>
            <person name="Land M."/>
            <person name="Hauser L."/>
            <person name="Kyrpides N."/>
            <person name="Mikhailova N."/>
            <person name="Cozen A.E."/>
            <person name="Fitz-Gibbon S.T."/>
            <person name="House C.H."/>
            <person name="Saltikov C."/>
            <person name="Lowe T."/>
            <person name="Richardson P."/>
        </authorList>
    </citation>
    <scope>NUCLEOTIDE SEQUENCE [LARGE SCALE GENOMIC DNA]</scope>
    <source>
        <strain evidence="9">DSM 4184</strain>
    </source>
</reference>
<dbReference type="OrthoDB" id="10041at2157"/>
<name>A1RVJ6_PYRIL</name>
<proteinExistence type="predicted"/>
<dbReference type="InterPro" id="IPR050582">
    <property type="entry name" value="HAD-like_SerB"/>
</dbReference>
<protein>
    <recommendedName>
        <fullName evidence="3">phosphoserine phosphatase</fullName>
        <ecNumber evidence="3">3.1.3.3</ecNumber>
    </recommendedName>
</protein>
<dbReference type="eggNOG" id="arCOG01158">
    <property type="taxonomic scope" value="Archaea"/>
</dbReference>
<dbReference type="RefSeq" id="WP_011763553.1">
    <property type="nucleotide sequence ID" value="NC_008701.1"/>
</dbReference>
<evidence type="ECO:0000256" key="3">
    <source>
        <dbReference type="ARBA" id="ARBA00012640"/>
    </source>
</evidence>
<evidence type="ECO:0000256" key="2">
    <source>
        <dbReference type="ARBA" id="ARBA00005135"/>
    </source>
</evidence>
<keyword evidence="7" id="KW-0460">Magnesium</keyword>
<dbReference type="GO" id="GO:0036424">
    <property type="term" value="F:L-phosphoserine phosphatase activity"/>
    <property type="evidence" value="ECO:0007669"/>
    <property type="project" value="TreeGrafter"/>
</dbReference>
<dbReference type="GeneID" id="4618029"/>
<accession>A1RVJ6</accession>
<dbReference type="EMBL" id="CP000504">
    <property type="protein sequence ID" value="ABL88978.1"/>
    <property type="molecule type" value="Genomic_DNA"/>
</dbReference>
<keyword evidence="10" id="KW-1185">Reference proteome</keyword>
<evidence type="ECO:0000256" key="5">
    <source>
        <dbReference type="ARBA" id="ARBA00022723"/>
    </source>
</evidence>
<comment type="pathway">
    <text evidence="2">Amino-acid biosynthesis; L-serine biosynthesis; L-serine from 3-phospho-D-glycerate: step 3/3.</text>
</comment>
<dbReference type="InterPro" id="IPR023214">
    <property type="entry name" value="HAD_sf"/>
</dbReference>
<evidence type="ECO:0000256" key="6">
    <source>
        <dbReference type="ARBA" id="ARBA00022801"/>
    </source>
</evidence>
<evidence type="ECO:0000256" key="7">
    <source>
        <dbReference type="ARBA" id="ARBA00022842"/>
    </source>
</evidence>
<evidence type="ECO:0000256" key="4">
    <source>
        <dbReference type="ARBA" id="ARBA00022605"/>
    </source>
</evidence>
<keyword evidence="4" id="KW-0028">Amino-acid biosynthesis</keyword>